<protein>
    <submittedName>
        <fullName evidence="1">Uncharacterized protein</fullName>
    </submittedName>
</protein>
<evidence type="ECO:0000313" key="1">
    <source>
        <dbReference type="EMBL" id="RHZ44920.1"/>
    </source>
</evidence>
<reference evidence="1 2" key="1">
    <citation type="submission" date="2018-08" db="EMBL/GenBank/DDBJ databases">
        <title>Genome and evolution of the arbuscular mycorrhizal fungus Diversispora epigaea (formerly Glomus versiforme) and its bacterial endosymbionts.</title>
        <authorList>
            <person name="Sun X."/>
            <person name="Fei Z."/>
            <person name="Harrison M."/>
        </authorList>
    </citation>
    <scope>NUCLEOTIDE SEQUENCE [LARGE SCALE GENOMIC DNA]</scope>
    <source>
        <strain evidence="1 2">IT104</strain>
    </source>
</reference>
<comment type="caution">
    <text evidence="1">The sequence shown here is derived from an EMBL/GenBank/DDBJ whole genome shotgun (WGS) entry which is preliminary data.</text>
</comment>
<dbReference type="EMBL" id="PQFF01000563">
    <property type="protein sequence ID" value="RHZ44920.1"/>
    <property type="molecule type" value="Genomic_DNA"/>
</dbReference>
<sequence length="220" mass="25156">MNGSIFVQSKICDKIEQELRGQQDTGIVKINIPIKELDRLNVREEIHNEFKAEIIGEDLFIKYDGGHKSEIHSELLISAQMHNPAWNILIDMICVIENNNLRPDVGIWFRALTFAQNSRPIASLCPPPNVWIEQYSTNIEYVGIAIPYAVNPFYPNPNSGIGTTPAVPTLGRPTMAPYIVHLHDMNNTPDYYIMKWNENLTLRCGWKIEFNIILNIISRP</sequence>
<proteinExistence type="predicted"/>
<accession>A0A397G9Z6</accession>
<organism evidence="1 2">
    <name type="scientific">Diversispora epigaea</name>
    <dbReference type="NCBI Taxonomy" id="1348612"/>
    <lineage>
        <taxon>Eukaryota</taxon>
        <taxon>Fungi</taxon>
        <taxon>Fungi incertae sedis</taxon>
        <taxon>Mucoromycota</taxon>
        <taxon>Glomeromycotina</taxon>
        <taxon>Glomeromycetes</taxon>
        <taxon>Diversisporales</taxon>
        <taxon>Diversisporaceae</taxon>
        <taxon>Diversispora</taxon>
    </lineage>
</organism>
<dbReference type="Proteomes" id="UP000266861">
    <property type="component" value="Unassembled WGS sequence"/>
</dbReference>
<dbReference type="OrthoDB" id="2358744at2759"/>
<evidence type="ECO:0000313" key="2">
    <source>
        <dbReference type="Proteomes" id="UP000266861"/>
    </source>
</evidence>
<name>A0A397G9Z6_9GLOM</name>
<gene>
    <name evidence="1" type="ORF">Glove_707g52</name>
</gene>
<dbReference type="AlphaFoldDB" id="A0A397G9Z6"/>
<keyword evidence="2" id="KW-1185">Reference proteome</keyword>